<evidence type="ECO:0000256" key="3">
    <source>
        <dbReference type="ARBA" id="ARBA00012944"/>
    </source>
</evidence>
<dbReference type="GO" id="GO:0008137">
    <property type="term" value="F:NADH dehydrogenase (ubiquinone) activity"/>
    <property type="evidence" value="ECO:0007669"/>
    <property type="project" value="UniProtKB-EC"/>
</dbReference>
<keyword evidence="6 16" id="KW-0679">Respiratory chain</keyword>
<dbReference type="PANTHER" id="PTHR11434:SF0">
    <property type="entry name" value="NADH-UBIQUINONE OXIDOREDUCTASE CHAIN 4L"/>
    <property type="match status" value="1"/>
</dbReference>
<comment type="function">
    <text evidence="16">Core subunit of the mitochondrial membrane respiratory chain NADH dehydrogenase (Complex I) which catalyzes electron transfer from NADH through the respiratory chain, using ubiquinone as an electron acceptor.</text>
</comment>
<evidence type="ECO:0000256" key="9">
    <source>
        <dbReference type="ARBA" id="ARBA00022982"/>
    </source>
</evidence>
<evidence type="ECO:0000256" key="14">
    <source>
        <dbReference type="ARBA" id="ARBA00023136"/>
    </source>
</evidence>
<geneLocation type="mitochondrion" evidence="17"/>
<organism evidence="17">
    <name type="scientific">Eiconaxius sp. 1 QK-2020</name>
    <dbReference type="NCBI Taxonomy" id="2699496"/>
    <lineage>
        <taxon>Eukaryota</taxon>
        <taxon>Metazoa</taxon>
        <taxon>Ecdysozoa</taxon>
        <taxon>Arthropoda</taxon>
        <taxon>Crustacea</taxon>
        <taxon>Multicrustacea</taxon>
        <taxon>Malacostraca</taxon>
        <taxon>Eumalacostraca</taxon>
        <taxon>Eucarida</taxon>
        <taxon>Decapoda</taxon>
        <taxon>Pleocyemata</taxon>
        <taxon>Axiidea</taxon>
        <taxon>Axiidae</taxon>
        <taxon>Eiconaxius</taxon>
    </lineage>
</organism>
<evidence type="ECO:0000256" key="5">
    <source>
        <dbReference type="ARBA" id="ARBA00022448"/>
    </source>
</evidence>
<keyword evidence="12 16" id="KW-0830">Ubiquinone</keyword>
<gene>
    <name evidence="17" type="primary">nad4l</name>
</gene>
<dbReference type="InterPro" id="IPR039428">
    <property type="entry name" value="NUOK/Mnh_C1-like"/>
</dbReference>
<keyword evidence="10 16" id="KW-1133">Transmembrane helix</keyword>
<comment type="subcellular location">
    <subcellularLocation>
        <location evidence="16">Mitochondrion inner membrane</location>
        <topology evidence="16">Multi-pass membrane protein</topology>
    </subcellularLocation>
    <subcellularLocation>
        <location evidence="1">Mitochondrion membrane</location>
        <topology evidence="1">Multi-pass membrane protein</topology>
    </subcellularLocation>
</comment>
<keyword evidence="7 16" id="KW-0812">Transmembrane</keyword>
<reference evidence="17" key="1">
    <citation type="journal article" date="2020" name="Front. Mar. Sci.">
        <title>A New Species of the Deep-sea Sponge-associated Genus Eiconaxius (Crustacea: Decapoda: Axiidae), with New Insights into the Distribution, Speciation and Mitogenomic Phylogeny of Axiidean Shrimps.</title>
        <authorList>
            <person name="Kou Q."/>
            <person name="Xu P."/>
            <person name="Poore G."/>
            <person name="Li X."/>
            <person name="Wang C."/>
        </authorList>
    </citation>
    <scope>NUCLEOTIDE SEQUENCE</scope>
</reference>
<keyword evidence="13 16" id="KW-0496">Mitochondrion</keyword>
<dbReference type="PANTHER" id="PTHR11434">
    <property type="entry name" value="NADH-UBIQUINONE OXIDOREDUCTASE SUBUNIT ND4L"/>
    <property type="match status" value="1"/>
</dbReference>
<dbReference type="GO" id="GO:0042773">
    <property type="term" value="P:ATP synthesis coupled electron transport"/>
    <property type="evidence" value="ECO:0007669"/>
    <property type="project" value="UniProtKB-UniRule"/>
</dbReference>
<evidence type="ECO:0000313" key="17">
    <source>
        <dbReference type="EMBL" id="QJW33623.1"/>
    </source>
</evidence>
<accession>A0A6M5U8X3</accession>
<keyword evidence="11 16" id="KW-0520">NAD</keyword>
<comment type="catalytic activity">
    <reaction evidence="15 16">
        <text>a ubiquinone + NADH + 5 H(+)(in) = a ubiquinol + NAD(+) + 4 H(+)(out)</text>
        <dbReference type="Rhea" id="RHEA:29091"/>
        <dbReference type="Rhea" id="RHEA-COMP:9565"/>
        <dbReference type="Rhea" id="RHEA-COMP:9566"/>
        <dbReference type="ChEBI" id="CHEBI:15378"/>
        <dbReference type="ChEBI" id="CHEBI:16389"/>
        <dbReference type="ChEBI" id="CHEBI:17976"/>
        <dbReference type="ChEBI" id="CHEBI:57540"/>
        <dbReference type="ChEBI" id="CHEBI:57945"/>
        <dbReference type="EC" id="7.1.1.2"/>
    </reaction>
</comment>
<dbReference type="GO" id="GO:0030964">
    <property type="term" value="C:NADH dehydrogenase complex"/>
    <property type="evidence" value="ECO:0007669"/>
    <property type="project" value="TreeGrafter"/>
</dbReference>
<evidence type="ECO:0000256" key="15">
    <source>
        <dbReference type="ARBA" id="ARBA00049551"/>
    </source>
</evidence>
<dbReference type="AlphaFoldDB" id="A0A6M5U8X3"/>
<sequence length="100" mass="11134">MMILTWLGILLPLASILCGVISFISHRKHLLSALLSLEFLMLSIFWLMSIHMNSIAKEAYLSLFFLTLVVCEGALGLSLLVSIVRTHGNDCFSTFNSLQC</sequence>
<evidence type="ECO:0000256" key="13">
    <source>
        <dbReference type="ARBA" id="ARBA00023128"/>
    </source>
</evidence>
<dbReference type="GO" id="GO:0016651">
    <property type="term" value="F:oxidoreductase activity, acting on NAD(P)H"/>
    <property type="evidence" value="ECO:0007669"/>
    <property type="project" value="InterPro"/>
</dbReference>
<keyword evidence="16" id="KW-0999">Mitochondrion inner membrane</keyword>
<name>A0A6M5U8X3_9EUCA</name>
<feature type="transmembrane region" description="Helical" evidence="16">
    <location>
        <begin position="60"/>
        <end position="84"/>
    </location>
</feature>
<dbReference type="GO" id="GO:0005743">
    <property type="term" value="C:mitochondrial inner membrane"/>
    <property type="evidence" value="ECO:0007669"/>
    <property type="project" value="UniProtKB-SubCell"/>
</dbReference>
<evidence type="ECO:0000256" key="4">
    <source>
        <dbReference type="ARBA" id="ARBA00016612"/>
    </source>
</evidence>
<evidence type="ECO:0000256" key="1">
    <source>
        <dbReference type="ARBA" id="ARBA00004225"/>
    </source>
</evidence>
<dbReference type="EMBL" id="MN982200">
    <property type="protein sequence ID" value="QJW33623.1"/>
    <property type="molecule type" value="Genomic_DNA"/>
</dbReference>
<evidence type="ECO:0000256" key="11">
    <source>
        <dbReference type="ARBA" id="ARBA00023027"/>
    </source>
</evidence>
<dbReference type="EC" id="7.1.1.2" evidence="3 16"/>
<protein>
    <recommendedName>
        <fullName evidence="4 16">NADH-ubiquinone oxidoreductase chain 4L</fullName>
        <ecNumber evidence="3 16">7.1.1.2</ecNumber>
    </recommendedName>
</protein>
<proteinExistence type="inferred from homology"/>
<dbReference type="InterPro" id="IPR001133">
    <property type="entry name" value="NADH_UbQ_OxRdtase_chain4L/K"/>
</dbReference>
<evidence type="ECO:0000256" key="8">
    <source>
        <dbReference type="ARBA" id="ARBA00022967"/>
    </source>
</evidence>
<dbReference type="Pfam" id="PF00420">
    <property type="entry name" value="Oxidored_q2"/>
    <property type="match status" value="1"/>
</dbReference>
<evidence type="ECO:0000256" key="2">
    <source>
        <dbReference type="ARBA" id="ARBA00010519"/>
    </source>
</evidence>
<evidence type="ECO:0000256" key="7">
    <source>
        <dbReference type="ARBA" id="ARBA00022692"/>
    </source>
</evidence>
<evidence type="ECO:0000256" key="10">
    <source>
        <dbReference type="ARBA" id="ARBA00022989"/>
    </source>
</evidence>
<keyword evidence="5 16" id="KW-0813">Transport</keyword>
<comment type="similarity">
    <text evidence="2 16">Belongs to the complex I subunit 4L family.</text>
</comment>
<evidence type="ECO:0000256" key="6">
    <source>
        <dbReference type="ARBA" id="ARBA00022660"/>
    </source>
</evidence>
<keyword evidence="9 16" id="KW-0249">Electron transport</keyword>
<keyword evidence="14 16" id="KW-0472">Membrane</keyword>
<feature type="transmembrane region" description="Helical" evidence="16">
    <location>
        <begin position="29"/>
        <end position="48"/>
    </location>
</feature>
<evidence type="ECO:0000256" key="16">
    <source>
        <dbReference type="RuleBase" id="RU004419"/>
    </source>
</evidence>
<evidence type="ECO:0000256" key="12">
    <source>
        <dbReference type="ARBA" id="ARBA00023075"/>
    </source>
</evidence>
<dbReference type="Gene3D" id="1.10.287.3510">
    <property type="match status" value="1"/>
</dbReference>
<keyword evidence="8 16" id="KW-1278">Translocase</keyword>